<dbReference type="InterPro" id="IPR005119">
    <property type="entry name" value="LysR_subst-bd"/>
</dbReference>
<dbReference type="InterPro" id="IPR036390">
    <property type="entry name" value="WH_DNA-bd_sf"/>
</dbReference>
<dbReference type="Pfam" id="PF00126">
    <property type="entry name" value="HTH_1"/>
    <property type="match status" value="1"/>
</dbReference>
<dbReference type="RefSeq" id="WP_065679591.1">
    <property type="nucleotide sequence ID" value="NZ_AP025460.1"/>
</dbReference>
<dbReference type="PANTHER" id="PTHR30126:SF88">
    <property type="entry name" value="TRANSCRIPTIONAL REGULATOR-RELATED"/>
    <property type="match status" value="1"/>
</dbReference>
<dbReference type="GO" id="GO:0000976">
    <property type="term" value="F:transcription cis-regulatory region binding"/>
    <property type="evidence" value="ECO:0007669"/>
    <property type="project" value="TreeGrafter"/>
</dbReference>
<dbReference type="Proteomes" id="UP000092876">
    <property type="component" value="Unassembled WGS sequence"/>
</dbReference>
<dbReference type="SUPFAM" id="SSF46785">
    <property type="entry name" value="Winged helix' DNA-binding domain"/>
    <property type="match status" value="1"/>
</dbReference>
<sequence>MRLKTTLDQWQTLYEIDRAGSIQAAALQLNKSHTTLIYALRKLEDQLGVSLVQVEGRRAVLSEDGKSLLRRASSMLEQARELELISEQLAKGVESEIVVAVDHLCCLERLYQPMAAFLTENNTTSIQVIETSLSKTTELVTQELADVAIINLPITNYSAEAFGFTMMEPVVASSHPLASAVSVSLNQLSSLPQIVVRDLGAQTSQGSKKQGNKQDVGWLKSSQRITVDNFDHAFGAVEQGVGYCRLPKHIVESRGSDKLTVLNVENGSGYHVPLHLTLPKGAKTGPAAQRFYELLLESAAPAN</sequence>
<keyword evidence="3" id="KW-0238">DNA-binding</keyword>
<reference evidence="7" key="1">
    <citation type="submission" date="2016-06" db="EMBL/GenBank/DDBJ databases">
        <authorList>
            <person name="Rodrigo-Torres Lidia"/>
            <person name="Arahal R.David."/>
        </authorList>
    </citation>
    <scope>NUCLEOTIDE SEQUENCE [LARGE SCALE GENOMIC DNA]</scope>
    <source>
        <strain evidence="7">CECT 7223</strain>
    </source>
</reference>
<evidence type="ECO:0000256" key="2">
    <source>
        <dbReference type="ARBA" id="ARBA00023015"/>
    </source>
</evidence>
<feature type="domain" description="HTH lysR-type" evidence="5">
    <location>
        <begin position="5"/>
        <end position="62"/>
    </location>
</feature>
<dbReference type="Gene3D" id="3.40.190.290">
    <property type="match status" value="1"/>
</dbReference>
<dbReference type="Gene3D" id="1.10.10.10">
    <property type="entry name" value="Winged helix-like DNA-binding domain superfamily/Winged helix DNA-binding domain"/>
    <property type="match status" value="1"/>
</dbReference>
<proteinExistence type="inferred from homology"/>
<keyword evidence="4" id="KW-0804">Transcription</keyword>
<dbReference type="PROSITE" id="PS50931">
    <property type="entry name" value="HTH_LYSR"/>
    <property type="match status" value="1"/>
</dbReference>
<gene>
    <name evidence="6" type="primary">cmpR</name>
    <name evidence="6" type="ORF">VAT7223_02815</name>
</gene>
<evidence type="ECO:0000313" key="7">
    <source>
        <dbReference type="Proteomes" id="UP000092876"/>
    </source>
</evidence>
<accession>A0A1C3IW43</accession>
<name>A0A1C3IW43_9VIBR</name>
<keyword evidence="2" id="KW-0805">Transcription regulation</keyword>
<dbReference type="InterPro" id="IPR036388">
    <property type="entry name" value="WH-like_DNA-bd_sf"/>
</dbReference>
<evidence type="ECO:0000256" key="3">
    <source>
        <dbReference type="ARBA" id="ARBA00023125"/>
    </source>
</evidence>
<dbReference type="GeneID" id="94233496"/>
<dbReference type="AlphaFoldDB" id="A0A1C3IW43"/>
<evidence type="ECO:0000259" key="5">
    <source>
        <dbReference type="PROSITE" id="PS50931"/>
    </source>
</evidence>
<dbReference type="PANTHER" id="PTHR30126">
    <property type="entry name" value="HTH-TYPE TRANSCRIPTIONAL REGULATOR"/>
    <property type="match status" value="1"/>
</dbReference>
<protein>
    <submittedName>
        <fullName evidence="6">HTH-type transcriptional activator CmpR</fullName>
    </submittedName>
</protein>
<dbReference type="SUPFAM" id="SSF53850">
    <property type="entry name" value="Periplasmic binding protein-like II"/>
    <property type="match status" value="1"/>
</dbReference>
<evidence type="ECO:0000256" key="4">
    <source>
        <dbReference type="ARBA" id="ARBA00023163"/>
    </source>
</evidence>
<evidence type="ECO:0000313" key="6">
    <source>
        <dbReference type="EMBL" id="SBS65665.1"/>
    </source>
</evidence>
<organism evidence="6 7">
    <name type="scientific">Vibrio atlanticus</name>
    <dbReference type="NCBI Taxonomy" id="693153"/>
    <lineage>
        <taxon>Bacteria</taxon>
        <taxon>Pseudomonadati</taxon>
        <taxon>Pseudomonadota</taxon>
        <taxon>Gammaproteobacteria</taxon>
        <taxon>Vibrionales</taxon>
        <taxon>Vibrionaceae</taxon>
        <taxon>Vibrio</taxon>
    </lineage>
</organism>
<dbReference type="InterPro" id="IPR000847">
    <property type="entry name" value="LysR_HTH_N"/>
</dbReference>
<dbReference type="GO" id="GO:0003700">
    <property type="term" value="F:DNA-binding transcription factor activity"/>
    <property type="evidence" value="ECO:0007669"/>
    <property type="project" value="InterPro"/>
</dbReference>
<dbReference type="CDD" id="cd05466">
    <property type="entry name" value="PBP2_LTTR_substrate"/>
    <property type="match status" value="1"/>
</dbReference>
<dbReference type="Pfam" id="PF03466">
    <property type="entry name" value="LysR_substrate"/>
    <property type="match status" value="1"/>
</dbReference>
<evidence type="ECO:0000256" key="1">
    <source>
        <dbReference type="ARBA" id="ARBA00009437"/>
    </source>
</evidence>
<dbReference type="EMBL" id="FLQP01000040">
    <property type="protein sequence ID" value="SBS65665.1"/>
    <property type="molecule type" value="Genomic_DNA"/>
</dbReference>
<comment type="similarity">
    <text evidence="1">Belongs to the LysR transcriptional regulatory family.</text>
</comment>